<evidence type="ECO:0000313" key="2">
    <source>
        <dbReference type="EMBL" id="TLS36303.1"/>
    </source>
</evidence>
<keyword evidence="3" id="KW-1185">Reference proteome</keyword>
<feature type="compositionally biased region" description="Basic and acidic residues" evidence="1">
    <location>
        <begin position="16"/>
        <end position="34"/>
    </location>
</feature>
<evidence type="ECO:0008006" key="4">
    <source>
        <dbReference type="Google" id="ProtNLM"/>
    </source>
</evidence>
<dbReference type="Proteomes" id="UP000308230">
    <property type="component" value="Unassembled WGS sequence"/>
</dbReference>
<proteinExistence type="predicted"/>
<reference evidence="2 3" key="1">
    <citation type="submission" date="2019-04" db="EMBL/GenBank/DDBJ databases">
        <title>Bacillus caeni sp. nov., a bacterium isolated from mangrove sediment.</title>
        <authorList>
            <person name="Huang H."/>
            <person name="Mo K."/>
            <person name="Hu Y."/>
        </authorList>
    </citation>
    <scope>NUCLEOTIDE SEQUENCE [LARGE SCALE GENOMIC DNA]</scope>
    <source>
        <strain evidence="2 3">HB172195</strain>
    </source>
</reference>
<name>A0A5R9F650_9BACL</name>
<dbReference type="RefSeq" id="WP_138127621.1">
    <property type="nucleotide sequence ID" value="NZ_SWLG01000011.1"/>
</dbReference>
<accession>A0A5R9F650</accession>
<feature type="region of interest" description="Disordered" evidence="1">
    <location>
        <begin position="1"/>
        <end position="85"/>
    </location>
</feature>
<gene>
    <name evidence="2" type="ORF">FCL54_15335</name>
</gene>
<organism evidence="2 3">
    <name type="scientific">Exobacillus caeni</name>
    <dbReference type="NCBI Taxonomy" id="2574798"/>
    <lineage>
        <taxon>Bacteria</taxon>
        <taxon>Bacillati</taxon>
        <taxon>Bacillota</taxon>
        <taxon>Bacilli</taxon>
        <taxon>Bacillales</taxon>
        <taxon>Guptibacillaceae</taxon>
        <taxon>Exobacillus</taxon>
    </lineage>
</organism>
<dbReference type="EMBL" id="SWLG01000011">
    <property type="protein sequence ID" value="TLS36303.1"/>
    <property type="molecule type" value="Genomic_DNA"/>
</dbReference>
<comment type="caution">
    <text evidence="2">The sequence shown here is derived from an EMBL/GenBank/DDBJ whole genome shotgun (WGS) entry which is preliminary data.</text>
</comment>
<evidence type="ECO:0000256" key="1">
    <source>
        <dbReference type="SAM" id="MobiDB-lite"/>
    </source>
</evidence>
<dbReference type="AlphaFoldDB" id="A0A5R9F650"/>
<evidence type="ECO:0000313" key="3">
    <source>
        <dbReference type="Proteomes" id="UP000308230"/>
    </source>
</evidence>
<protein>
    <recommendedName>
        <fullName evidence="4">DUF4025 domain-containing protein</fullName>
    </recommendedName>
</protein>
<sequence>MTNEKDNNSQKANIELNRKFNENEQKSYMEDKTSTEAANQKMDQAFYPDDQKQESHSPDFFYNQQTALYKTENAREKEEDSSDDD</sequence>